<comment type="caution">
    <text evidence="2">The sequence shown here is derived from an EMBL/GenBank/DDBJ whole genome shotgun (WGS) entry which is preliminary data.</text>
</comment>
<dbReference type="InterPro" id="IPR013780">
    <property type="entry name" value="Glyco_hydro_b"/>
</dbReference>
<dbReference type="SUPFAM" id="SSF51445">
    <property type="entry name" value="(Trans)glycosidases"/>
    <property type="match status" value="1"/>
</dbReference>
<protein>
    <submittedName>
        <fullName evidence="2">Alpha-amylase</fullName>
    </submittedName>
</protein>
<dbReference type="PANTHER" id="PTHR47786">
    <property type="entry name" value="ALPHA-1,4-GLUCAN:MALTOSE-1-PHOSPHATE MALTOSYLTRANSFERASE"/>
    <property type="match status" value="1"/>
</dbReference>
<dbReference type="AlphaFoldDB" id="A0AAE3AYU7"/>
<dbReference type="InterPro" id="IPR017853">
    <property type="entry name" value="GH"/>
</dbReference>
<feature type="domain" description="Glycosyl hydrolase family 13 catalytic" evidence="1">
    <location>
        <begin position="16"/>
        <end position="333"/>
    </location>
</feature>
<dbReference type="CDD" id="cd11313">
    <property type="entry name" value="AmyAc_arch_bac_AmyA"/>
    <property type="match status" value="1"/>
</dbReference>
<dbReference type="InterPro" id="IPR041331">
    <property type="entry name" value="Bac_A_amyl_C"/>
</dbReference>
<sequence length="432" mass="49762">MAYCTKTDLRNQVIYSIYVRNYSEEGTFLEVEKDLDRIKGLGVDIIWFLPIYPIGQEKRKGILGSPYAIADYRKVNPELGTMDDFKHLVEGIRTRGMRVMLDIVYNHTSPDSWLAKNHPEYFYKTPEGEMGNRVGDWGDIVDLDYGNKELWDYQIDTLKMWAGIVDGFRCDVAPLVSLAFWLKAREEVARVNPECIWLSESVEPEFIVDMRAKGMTNLSDSEIFQAFDMCYDYDIFKYFRQYLNGEGTLGRYVEAVNMQEYIYPANYVKMRYLENHDQDRAKEIIPKESALRNWTAFLYFQKGATLLYAGQENQNETRPDLFNKDVINLDGSRDISDMLRQLYQIKKLPVVAKSSYRLSADEGLGAAIGEHKEIQGKGRLLGIFSFEGKCGQVEAGIQDGTYTNMVNGKEIRIEDGKIDLKMCPVIIKENGE</sequence>
<dbReference type="GO" id="GO:0005975">
    <property type="term" value="P:carbohydrate metabolic process"/>
    <property type="evidence" value="ECO:0007669"/>
    <property type="project" value="InterPro"/>
</dbReference>
<dbReference type="Gene3D" id="3.20.20.80">
    <property type="entry name" value="Glycosidases"/>
    <property type="match status" value="1"/>
</dbReference>
<dbReference type="InterPro" id="IPR006047">
    <property type="entry name" value="GH13_cat_dom"/>
</dbReference>
<dbReference type="RefSeq" id="WP_021914014.1">
    <property type="nucleotide sequence ID" value="NZ_JAJEQF010000026.1"/>
</dbReference>
<reference evidence="2 3" key="1">
    <citation type="submission" date="2021-10" db="EMBL/GenBank/DDBJ databases">
        <title>Anaerobic single-cell dispensing facilitates the cultivation of human gut bacteria.</title>
        <authorList>
            <person name="Afrizal A."/>
        </authorList>
    </citation>
    <scope>NUCLEOTIDE SEQUENCE [LARGE SCALE GENOMIC DNA]</scope>
    <source>
        <strain evidence="2 3">CLA-AA-H244</strain>
    </source>
</reference>
<evidence type="ECO:0000313" key="3">
    <source>
        <dbReference type="Proteomes" id="UP001199355"/>
    </source>
</evidence>
<accession>A0AAE3AYU7</accession>
<dbReference type="Gene3D" id="2.60.40.1180">
    <property type="entry name" value="Golgi alpha-mannosidase II"/>
    <property type="match status" value="1"/>
</dbReference>
<name>A0AAE3AYU7_9FIRM</name>
<proteinExistence type="predicted"/>
<dbReference type="SMART" id="SM00642">
    <property type="entry name" value="Aamy"/>
    <property type="match status" value="1"/>
</dbReference>
<dbReference type="PANTHER" id="PTHR47786:SF2">
    <property type="entry name" value="GLYCOSYL HYDROLASE FAMILY 13 CATALYTIC DOMAIN-CONTAINING PROTEIN"/>
    <property type="match status" value="1"/>
</dbReference>
<evidence type="ECO:0000313" key="2">
    <source>
        <dbReference type="EMBL" id="MCC2168042.1"/>
    </source>
</evidence>
<organism evidence="2 3">
    <name type="scientific">Gallintestinimicrobium propionicum</name>
    <dbReference type="NCBI Taxonomy" id="2981770"/>
    <lineage>
        <taxon>Bacteria</taxon>
        <taxon>Bacillati</taxon>
        <taxon>Bacillota</taxon>
        <taxon>Clostridia</taxon>
        <taxon>Lachnospirales</taxon>
        <taxon>Lachnospiraceae</taxon>
        <taxon>Gallintestinimicrobium</taxon>
    </lineage>
</organism>
<dbReference type="Pfam" id="PF00128">
    <property type="entry name" value="Alpha-amylase"/>
    <property type="match status" value="1"/>
</dbReference>
<evidence type="ECO:0000259" key="1">
    <source>
        <dbReference type="SMART" id="SM00642"/>
    </source>
</evidence>
<gene>
    <name evidence="2" type="ORF">LKD45_10105</name>
</gene>
<dbReference type="EMBL" id="JAJEQF010000026">
    <property type="protein sequence ID" value="MCC2168042.1"/>
    <property type="molecule type" value="Genomic_DNA"/>
</dbReference>
<keyword evidence="3" id="KW-1185">Reference proteome</keyword>
<dbReference type="Pfam" id="PF18612">
    <property type="entry name" value="Bac_A_amyl_C"/>
    <property type="match status" value="1"/>
</dbReference>
<dbReference type="Proteomes" id="UP001199355">
    <property type="component" value="Unassembled WGS sequence"/>
</dbReference>